<reference evidence="1" key="2">
    <citation type="journal article" date="2015" name="Data Brief">
        <title>Shoot transcriptome of the giant reed, Arundo donax.</title>
        <authorList>
            <person name="Barrero R.A."/>
            <person name="Guerrero F.D."/>
            <person name="Moolhuijzen P."/>
            <person name="Goolsby J.A."/>
            <person name="Tidwell J."/>
            <person name="Bellgard S.E."/>
            <person name="Bellgard M.I."/>
        </authorList>
    </citation>
    <scope>NUCLEOTIDE SEQUENCE</scope>
    <source>
        <tissue evidence="1">Shoot tissue taken approximately 20 cm above the soil surface</tissue>
    </source>
</reference>
<dbReference type="AlphaFoldDB" id="A0A0A9ESR7"/>
<evidence type="ECO:0000313" key="1">
    <source>
        <dbReference type="EMBL" id="JAE00941.1"/>
    </source>
</evidence>
<sequence>MEKLHYPLNRPRTIKELVMVMLVQIQVVWVHIRRHQ</sequence>
<accession>A0A0A9ESR7</accession>
<proteinExistence type="predicted"/>
<dbReference type="EMBL" id="GBRH01196955">
    <property type="protein sequence ID" value="JAE00941.1"/>
    <property type="molecule type" value="Transcribed_RNA"/>
</dbReference>
<reference evidence="1" key="1">
    <citation type="submission" date="2014-09" db="EMBL/GenBank/DDBJ databases">
        <authorList>
            <person name="Magalhaes I.L.F."/>
            <person name="Oliveira U."/>
            <person name="Santos F.R."/>
            <person name="Vidigal T.H.D.A."/>
            <person name="Brescovit A.D."/>
            <person name="Santos A.J."/>
        </authorList>
    </citation>
    <scope>NUCLEOTIDE SEQUENCE</scope>
    <source>
        <tissue evidence="1">Shoot tissue taken approximately 20 cm above the soil surface</tissue>
    </source>
</reference>
<protein>
    <submittedName>
        <fullName evidence="1">Uncharacterized protein</fullName>
    </submittedName>
</protein>
<name>A0A0A9ESR7_ARUDO</name>
<organism evidence="1">
    <name type="scientific">Arundo donax</name>
    <name type="common">Giant reed</name>
    <name type="synonym">Donax arundinaceus</name>
    <dbReference type="NCBI Taxonomy" id="35708"/>
    <lineage>
        <taxon>Eukaryota</taxon>
        <taxon>Viridiplantae</taxon>
        <taxon>Streptophyta</taxon>
        <taxon>Embryophyta</taxon>
        <taxon>Tracheophyta</taxon>
        <taxon>Spermatophyta</taxon>
        <taxon>Magnoliopsida</taxon>
        <taxon>Liliopsida</taxon>
        <taxon>Poales</taxon>
        <taxon>Poaceae</taxon>
        <taxon>PACMAD clade</taxon>
        <taxon>Arundinoideae</taxon>
        <taxon>Arundineae</taxon>
        <taxon>Arundo</taxon>
    </lineage>
</organism>